<dbReference type="Gene3D" id="1.10.287.110">
    <property type="entry name" value="DnaJ domain"/>
    <property type="match status" value="1"/>
</dbReference>
<dbReference type="Pfam" id="PF12796">
    <property type="entry name" value="Ank_2"/>
    <property type="match status" value="1"/>
</dbReference>
<keyword evidence="11" id="KW-1185">Reference proteome</keyword>
<dbReference type="GO" id="GO:0030140">
    <property type="term" value="C:trans-Golgi network transport vesicle"/>
    <property type="evidence" value="ECO:0007669"/>
    <property type="project" value="TreeGrafter"/>
</dbReference>
<name>A0A0C3F835_PILCF</name>
<dbReference type="InterPro" id="IPR036770">
    <property type="entry name" value="Ankyrin_rpt-contain_sf"/>
</dbReference>
<dbReference type="GO" id="GO:0005768">
    <property type="term" value="C:endosome"/>
    <property type="evidence" value="ECO:0007669"/>
    <property type="project" value="TreeGrafter"/>
</dbReference>
<organism evidence="10 11">
    <name type="scientific">Piloderma croceum (strain F 1598)</name>
    <dbReference type="NCBI Taxonomy" id="765440"/>
    <lineage>
        <taxon>Eukaryota</taxon>
        <taxon>Fungi</taxon>
        <taxon>Dikarya</taxon>
        <taxon>Basidiomycota</taxon>
        <taxon>Agaricomycotina</taxon>
        <taxon>Agaricomycetes</taxon>
        <taxon>Agaricomycetidae</taxon>
        <taxon>Atheliales</taxon>
        <taxon>Atheliaceae</taxon>
        <taxon>Piloderma</taxon>
    </lineage>
</organism>
<dbReference type="Pfam" id="PF00226">
    <property type="entry name" value="DnaJ"/>
    <property type="match status" value="1"/>
</dbReference>
<dbReference type="PANTHER" id="PTHR23211:SF0">
    <property type="entry name" value="TRANS-GOLGI NETWORK INTEGRAL MEMBRANE PROTEIN 2"/>
    <property type="match status" value="1"/>
</dbReference>
<feature type="compositionally biased region" description="Basic and acidic residues" evidence="7">
    <location>
        <begin position="550"/>
        <end position="589"/>
    </location>
</feature>
<keyword evidence="3 5" id="KW-0862">Zinc</keyword>
<sequence>MVLKPEVINAFKVLELDPTSTTKEQATTAYKKLALKHHPDRNYGDSSANERFQQIGAAWSICQRHFEYPASSQVLEPGARGGFENFTSGRTYSAEDEVPLDDFEAFEFFKFMFEEVFMGRYSHSKGQRYRSQRAGAAGGGVFTFSGGFAEVQRRQAENAARQAKEHEEYKQRVRDFEREQAEEQAEINRLAREEARDQARLASAQNSAFQLAKEGNSAELRALIEKFDLDVTKPRKLNQKKAEINFETLLHVAGGSCDVALLDWLLGRGANPSAFDPTHLTPFHVAILHGNTPVARHLISLYRNTKSTDPRYQSFCDGCHPSKAAKDKNGSTPLELAIKSGSVDMVELLLKDATVHNVQRCWSQLEQRGTNKMIADMLLTKNGFKPSEQNGVEAQHQSMSKKAVRKLKQEEDEKRANEERARRLAEEEENRLKKQARREKAAKEEAERQAMREAEERRCIEEAEEKERRRQAKLQKQVRRDAEERALREAEEQARREAEVRKQREEERRQEAAREAKRKSREKEAVAMQKAKASALARQREIEAASARQAKAEAEAKAAQREAELQREHELRVKAEKQRAKQEQEQLQRETARLMVEAKARLQQEQENTRRIQEEEAARTSQDAIMRRRAEQSARDKARNQRMREERARLQALESVVAPPTPLTPNPKNSMLPTQDQGIPTATKHKRIKRSSSSVVSPSEPPPVPLHTRPKIESAYSHPPTLLSPPMTPEDLQTIPIPEDLFTYEPPATVIKDSVPSSPASPVPSPKARGQIVGQRGRGQGVRDVSVHASPSETDESGHVSNGIPCRFFNKRGGCARGLQCAFLHVATPRIRRTALEEELAKKNIGVWQKSL</sequence>
<dbReference type="SMART" id="SM00356">
    <property type="entry name" value="ZnF_C3H1"/>
    <property type="match status" value="1"/>
</dbReference>
<proteinExistence type="predicted"/>
<accession>A0A0C3F835</accession>
<dbReference type="GO" id="GO:0010468">
    <property type="term" value="P:regulation of gene expression"/>
    <property type="evidence" value="ECO:0007669"/>
    <property type="project" value="UniProtKB-ARBA"/>
</dbReference>
<dbReference type="Pfam" id="PF00642">
    <property type="entry name" value="zf-CCCH"/>
    <property type="match status" value="1"/>
</dbReference>
<dbReference type="CDD" id="cd06257">
    <property type="entry name" value="DnaJ"/>
    <property type="match status" value="1"/>
</dbReference>
<dbReference type="PROSITE" id="PS50103">
    <property type="entry name" value="ZF_C3H1"/>
    <property type="match status" value="1"/>
</dbReference>
<feature type="region of interest" description="Disordered" evidence="7">
    <location>
        <begin position="753"/>
        <end position="803"/>
    </location>
</feature>
<keyword evidence="6" id="KW-0175">Coiled coil</keyword>
<feature type="repeat" description="ANK" evidence="4">
    <location>
        <begin position="329"/>
        <end position="351"/>
    </location>
</feature>
<feature type="zinc finger region" description="C3H1-type" evidence="5">
    <location>
        <begin position="801"/>
        <end position="828"/>
    </location>
</feature>
<dbReference type="GO" id="GO:0008270">
    <property type="term" value="F:zinc ion binding"/>
    <property type="evidence" value="ECO:0007669"/>
    <property type="project" value="UniProtKB-KW"/>
</dbReference>
<dbReference type="SUPFAM" id="SSF90229">
    <property type="entry name" value="CCCH zinc finger"/>
    <property type="match status" value="1"/>
</dbReference>
<evidence type="ECO:0000313" key="10">
    <source>
        <dbReference type="EMBL" id="KIM80840.1"/>
    </source>
</evidence>
<dbReference type="InterPro" id="IPR036855">
    <property type="entry name" value="Znf_CCCH_sf"/>
</dbReference>
<dbReference type="OrthoDB" id="10250354at2759"/>
<feature type="region of interest" description="Disordered" evidence="7">
    <location>
        <begin position="602"/>
        <end position="725"/>
    </location>
</feature>
<dbReference type="SUPFAM" id="SSF48403">
    <property type="entry name" value="Ankyrin repeat"/>
    <property type="match status" value="1"/>
</dbReference>
<feature type="domain" description="J" evidence="8">
    <location>
        <begin position="9"/>
        <end position="87"/>
    </location>
</feature>
<feature type="compositionally biased region" description="Basic and acidic residues" evidence="7">
    <location>
        <begin position="602"/>
        <end position="618"/>
    </location>
</feature>
<feature type="coiled-coil region" evidence="6">
    <location>
        <begin position="149"/>
        <end position="198"/>
    </location>
</feature>
<feature type="domain" description="C3H1-type" evidence="9">
    <location>
        <begin position="801"/>
        <end position="828"/>
    </location>
</feature>
<feature type="compositionally biased region" description="Basic and acidic residues" evidence="7">
    <location>
        <begin position="438"/>
        <end position="468"/>
    </location>
</feature>
<evidence type="ECO:0000256" key="7">
    <source>
        <dbReference type="SAM" id="MobiDB-lite"/>
    </source>
</evidence>
<reference evidence="10 11" key="1">
    <citation type="submission" date="2014-04" db="EMBL/GenBank/DDBJ databases">
        <authorList>
            <consortium name="DOE Joint Genome Institute"/>
            <person name="Kuo A."/>
            <person name="Tarkka M."/>
            <person name="Buscot F."/>
            <person name="Kohler A."/>
            <person name="Nagy L.G."/>
            <person name="Floudas D."/>
            <person name="Copeland A."/>
            <person name="Barry K.W."/>
            <person name="Cichocki N."/>
            <person name="Veneault-Fourrey C."/>
            <person name="LaButti K."/>
            <person name="Lindquist E.A."/>
            <person name="Lipzen A."/>
            <person name="Lundell T."/>
            <person name="Morin E."/>
            <person name="Murat C."/>
            <person name="Sun H."/>
            <person name="Tunlid A."/>
            <person name="Henrissat B."/>
            <person name="Grigoriev I.V."/>
            <person name="Hibbett D.S."/>
            <person name="Martin F."/>
            <person name="Nordberg H.P."/>
            <person name="Cantor M.N."/>
            <person name="Hua S.X."/>
        </authorList>
    </citation>
    <scope>NUCLEOTIDE SEQUENCE [LARGE SCALE GENOMIC DNA]</scope>
    <source>
        <strain evidence="10 11">F 1598</strain>
    </source>
</reference>
<keyword evidence="4" id="KW-0040">ANK repeat</keyword>
<evidence type="ECO:0008006" key="12">
    <source>
        <dbReference type="Google" id="ProtNLM"/>
    </source>
</evidence>
<feature type="compositionally biased region" description="Basic and acidic residues" evidence="7">
    <location>
        <begin position="478"/>
        <end position="525"/>
    </location>
</feature>
<dbReference type="PANTHER" id="PTHR23211">
    <property type="entry name" value="TRANS-GOLGI NETWORK INTEGRAL MEMBRANE PROTEIN TGN38"/>
    <property type="match status" value="1"/>
</dbReference>
<gene>
    <name evidence="10" type="ORF">PILCRDRAFT_822128</name>
</gene>
<dbReference type="PROSITE" id="PS50088">
    <property type="entry name" value="ANK_REPEAT"/>
    <property type="match status" value="1"/>
</dbReference>
<dbReference type="InParanoid" id="A0A0C3F835"/>
<evidence type="ECO:0000256" key="4">
    <source>
        <dbReference type="PROSITE-ProRule" id="PRU00023"/>
    </source>
</evidence>
<reference evidence="11" key="2">
    <citation type="submission" date="2015-01" db="EMBL/GenBank/DDBJ databases">
        <title>Evolutionary Origins and Diversification of the Mycorrhizal Mutualists.</title>
        <authorList>
            <consortium name="DOE Joint Genome Institute"/>
            <consortium name="Mycorrhizal Genomics Consortium"/>
            <person name="Kohler A."/>
            <person name="Kuo A."/>
            <person name="Nagy L.G."/>
            <person name="Floudas D."/>
            <person name="Copeland A."/>
            <person name="Barry K.W."/>
            <person name="Cichocki N."/>
            <person name="Veneault-Fourrey C."/>
            <person name="LaButti K."/>
            <person name="Lindquist E.A."/>
            <person name="Lipzen A."/>
            <person name="Lundell T."/>
            <person name="Morin E."/>
            <person name="Murat C."/>
            <person name="Riley R."/>
            <person name="Ohm R."/>
            <person name="Sun H."/>
            <person name="Tunlid A."/>
            <person name="Henrissat B."/>
            <person name="Grigoriev I.V."/>
            <person name="Hibbett D.S."/>
            <person name="Martin F."/>
        </authorList>
    </citation>
    <scope>NUCLEOTIDE SEQUENCE [LARGE SCALE GENOMIC DNA]</scope>
    <source>
        <strain evidence="11">F 1598</strain>
    </source>
</reference>
<dbReference type="HOGENOM" id="CLU_012199_0_0_1"/>
<dbReference type="STRING" id="765440.A0A0C3F835"/>
<dbReference type="Proteomes" id="UP000054166">
    <property type="component" value="Unassembled WGS sequence"/>
</dbReference>
<protein>
    <recommendedName>
        <fullName evidence="12">J domain-containing protein</fullName>
    </recommendedName>
</protein>
<dbReference type="SUPFAM" id="SSF46565">
    <property type="entry name" value="Chaperone J-domain"/>
    <property type="match status" value="1"/>
</dbReference>
<feature type="compositionally biased region" description="Polar residues" evidence="7">
    <location>
        <begin position="666"/>
        <end position="680"/>
    </location>
</feature>
<evidence type="ECO:0000259" key="9">
    <source>
        <dbReference type="PROSITE" id="PS50103"/>
    </source>
</evidence>
<dbReference type="PROSITE" id="PS50076">
    <property type="entry name" value="DNAJ_2"/>
    <property type="match status" value="1"/>
</dbReference>
<keyword evidence="2 5" id="KW-0863">Zinc-finger</keyword>
<dbReference type="AlphaFoldDB" id="A0A0C3F835"/>
<evidence type="ECO:0000259" key="8">
    <source>
        <dbReference type="PROSITE" id="PS50076"/>
    </source>
</evidence>
<evidence type="ECO:0000256" key="5">
    <source>
        <dbReference type="PROSITE-ProRule" id="PRU00723"/>
    </source>
</evidence>
<dbReference type="SMART" id="SM00248">
    <property type="entry name" value="ANK"/>
    <property type="match status" value="3"/>
</dbReference>
<dbReference type="GO" id="GO:0005802">
    <property type="term" value="C:trans-Golgi network"/>
    <property type="evidence" value="ECO:0007669"/>
    <property type="project" value="TreeGrafter"/>
</dbReference>
<dbReference type="InterPro" id="IPR036869">
    <property type="entry name" value="J_dom_sf"/>
</dbReference>
<feature type="region of interest" description="Disordered" evidence="7">
    <location>
        <begin position="406"/>
        <end position="589"/>
    </location>
</feature>
<keyword evidence="1 5" id="KW-0479">Metal-binding</keyword>
<dbReference type="PROSITE" id="PS50297">
    <property type="entry name" value="ANK_REP_REGION"/>
    <property type="match status" value="1"/>
</dbReference>
<evidence type="ECO:0000313" key="11">
    <source>
        <dbReference type="Proteomes" id="UP000054166"/>
    </source>
</evidence>
<evidence type="ECO:0000256" key="2">
    <source>
        <dbReference type="ARBA" id="ARBA00022771"/>
    </source>
</evidence>
<evidence type="ECO:0000256" key="6">
    <source>
        <dbReference type="SAM" id="Coils"/>
    </source>
</evidence>
<dbReference type="Gene3D" id="1.25.40.20">
    <property type="entry name" value="Ankyrin repeat-containing domain"/>
    <property type="match status" value="1"/>
</dbReference>
<dbReference type="InterPro" id="IPR002110">
    <property type="entry name" value="Ankyrin_rpt"/>
</dbReference>
<feature type="compositionally biased region" description="Basic and acidic residues" evidence="7">
    <location>
        <begin position="625"/>
        <end position="649"/>
    </location>
</feature>
<dbReference type="SMART" id="SM00271">
    <property type="entry name" value="DnaJ"/>
    <property type="match status" value="1"/>
</dbReference>
<evidence type="ECO:0000256" key="1">
    <source>
        <dbReference type="ARBA" id="ARBA00022723"/>
    </source>
</evidence>
<dbReference type="InterPro" id="IPR001623">
    <property type="entry name" value="DnaJ_domain"/>
</dbReference>
<evidence type="ECO:0000256" key="3">
    <source>
        <dbReference type="ARBA" id="ARBA00022833"/>
    </source>
</evidence>
<dbReference type="InterPro" id="IPR000571">
    <property type="entry name" value="Znf_CCCH"/>
</dbReference>
<feature type="compositionally biased region" description="Basic and acidic residues" evidence="7">
    <location>
        <begin position="407"/>
        <end position="425"/>
    </location>
</feature>
<dbReference type="EMBL" id="KN833002">
    <property type="protein sequence ID" value="KIM80840.1"/>
    <property type="molecule type" value="Genomic_DNA"/>
</dbReference>